<dbReference type="PANTHER" id="PTHR12311">
    <property type="entry name" value="ACTIVATOR OF BASAL TRANSCRIPTION 1"/>
    <property type="match status" value="1"/>
</dbReference>
<feature type="compositionally biased region" description="Acidic residues" evidence="3">
    <location>
        <begin position="42"/>
        <end position="73"/>
    </location>
</feature>
<dbReference type="GO" id="GO:0003723">
    <property type="term" value="F:RNA binding"/>
    <property type="evidence" value="ECO:0007669"/>
    <property type="project" value="UniProtKB-KW"/>
</dbReference>
<feature type="compositionally biased region" description="Basic residues" evidence="3">
    <location>
        <begin position="262"/>
        <end position="273"/>
    </location>
</feature>
<accession>A0A8S1GSN1</accession>
<dbReference type="InterPro" id="IPR034353">
    <property type="entry name" value="ABT1/ESF2_RRM"/>
</dbReference>
<evidence type="ECO:0000256" key="3">
    <source>
        <dbReference type="SAM" id="MobiDB-lite"/>
    </source>
</evidence>
<dbReference type="EMBL" id="CAJGYM010000004">
    <property type="protein sequence ID" value="CAD6186269.1"/>
    <property type="molecule type" value="Genomic_DNA"/>
</dbReference>
<dbReference type="AlphaFoldDB" id="A0A8S1GSN1"/>
<comment type="caution">
    <text evidence="4">The sequence shown here is derived from an EMBL/GenBank/DDBJ whole genome shotgun (WGS) entry which is preliminary data.</text>
</comment>
<organism evidence="4 5">
    <name type="scientific">Caenorhabditis auriculariae</name>
    <dbReference type="NCBI Taxonomy" id="2777116"/>
    <lineage>
        <taxon>Eukaryota</taxon>
        <taxon>Metazoa</taxon>
        <taxon>Ecdysozoa</taxon>
        <taxon>Nematoda</taxon>
        <taxon>Chromadorea</taxon>
        <taxon>Rhabditida</taxon>
        <taxon>Rhabditina</taxon>
        <taxon>Rhabditomorpha</taxon>
        <taxon>Rhabditoidea</taxon>
        <taxon>Rhabditidae</taxon>
        <taxon>Peloderinae</taxon>
        <taxon>Caenorhabditis</taxon>
    </lineage>
</organism>
<dbReference type="GO" id="GO:0005730">
    <property type="term" value="C:nucleolus"/>
    <property type="evidence" value="ECO:0007669"/>
    <property type="project" value="TreeGrafter"/>
</dbReference>
<dbReference type="PANTHER" id="PTHR12311:SF7">
    <property type="entry name" value="ACTIVATOR OF BASAL TRANSCRIPTION 1"/>
    <property type="match status" value="1"/>
</dbReference>
<dbReference type="GO" id="GO:0000480">
    <property type="term" value="P:endonucleolytic cleavage in 5'-ETS of tricistronic rRNA transcript (SSU-rRNA, 5.8S rRNA, LSU-rRNA)"/>
    <property type="evidence" value="ECO:0007669"/>
    <property type="project" value="TreeGrafter"/>
</dbReference>
<feature type="compositionally biased region" description="Basic and acidic residues" evidence="3">
    <location>
        <begin position="10"/>
        <end position="30"/>
    </location>
</feature>
<evidence type="ECO:0000256" key="2">
    <source>
        <dbReference type="ARBA" id="ARBA00022884"/>
    </source>
</evidence>
<evidence type="ECO:0000313" key="4">
    <source>
        <dbReference type="EMBL" id="CAD6186269.1"/>
    </source>
</evidence>
<dbReference type="GO" id="GO:0034462">
    <property type="term" value="P:small-subunit processome assembly"/>
    <property type="evidence" value="ECO:0007669"/>
    <property type="project" value="TreeGrafter"/>
</dbReference>
<keyword evidence="2" id="KW-0694">RNA-binding</keyword>
<evidence type="ECO:0000313" key="5">
    <source>
        <dbReference type="Proteomes" id="UP000835052"/>
    </source>
</evidence>
<feature type="region of interest" description="Disordered" evidence="3">
    <location>
        <begin position="256"/>
        <end position="282"/>
    </location>
</feature>
<dbReference type="Gene3D" id="3.30.70.330">
    <property type="match status" value="1"/>
</dbReference>
<feature type="region of interest" description="Disordered" evidence="3">
    <location>
        <begin position="1"/>
        <end position="90"/>
    </location>
</feature>
<protein>
    <recommendedName>
        <fullName evidence="1">Activator of basal transcription 1</fullName>
    </recommendedName>
</protein>
<reference evidence="4" key="1">
    <citation type="submission" date="2020-10" db="EMBL/GenBank/DDBJ databases">
        <authorList>
            <person name="Kikuchi T."/>
        </authorList>
    </citation>
    <scope>NUCLEOTIDE SEQUENCE</scope>
    <source>
        <strain evidence="4">NKZ352</strain>
    </source>
</reference>
<proteinExistence type="predicted"/>
<dbReference type="Proteomes" id="UP000835052">
    <property type="component" value="Unassembled WGS sequence"/>
</dbReference>
<feature type="compositionally biased region" description="Basic and acidic residues" evidence="3">
    <location>
        <begin position="78"/>
        <end position="90"/>
    </location>
</feature>
<dbReference type="OrthoDB" id="287393at2759"/>
<sequence length="290" mass="34104">MVAKAKRRSKKEEKDEEKVVDPRFVLRPDQKDEEEKERVEEEKDEEGDPVEGGSDEENEDEEEEDSDEDDEMETSSARSDELEDEKKEVNFEEKQRKTGVLYFSMIPPKFTVVRLREYFDKVAPGEIGRIYLMRNKHTKVKDSKYKEGWMEVKKKKVAKDLAARVDNTPVGGKRRDYVSSILWNIKYLSGFKWVHLTEQLQFEKRVEQRRMQVEIAQARRVAAHFEEQVEKGRHLKKLEQKVLAQGGKWQPFTRDVGQKAVTRGKKTSKKQKKATTATPSEDLMKMIFDR</sequence>
<dbReference type="InterPro" id="IPR012677">
    <property type="entry name" value="Nucleotide-bd_a/b_plait_sf"/>
</dbReference>
<dbReference type="GO" id="GO:0000447">
    <property type="term" value="P:endonucleolytic cleavage in ITS1 to separate SSU-rRNA from 5.8S rRNA and LSU-rRNA from tricistronic rRNA transcript (SSU-rRNA, 5.8S rRNA, LSU-rRNA)"/>
    <property type="evidence" value="ECO:0007669"/>
    <property type="project" value="TreeGrafter"/>
</dbReference>
<evidence type="ECO:0000256" key="1">
    <source>
        <dbReference type="ARBA" id="ARBA00020737"/>
    </source>
</evidence>
<name>A0A8S1GSN1_9PELO</name>
<gene>
    <name evidence="4" type="ORF">CAUJ_LOCUS2188</name>
</gene>
<dbReference type="CDD" id="cd12263">
    <property type="entry name" value="RRM_ABT1_like"/>
    <property type="match status" value="1"/>
</dbReference>
<keyword evidence="5" id="KW-1185">Reference proteome</keyword>
<dbReference type="InterPro" id="IPR039119">
    <property type="entry name" value="ABT1/Esf2"/>
</dbReference>
<dbReference type="GO" id="GO:0000472">
    <property type="term" value="P:endonucleolytic cleavage to generate mature 5'-end of SSU-rRNA from (SSU-rRNA, 5.8S rRNA, LSU-rRNA)"/>
    <property type="evidence" value="ECO:0007669"/>
    <property type="project" value="TreeGrafter"/>
</dbReference>